<dbReference type="InterPro" id="IPR000326">
    <property type="entry name" value="PAP2/HPO"/>
</dbReference>
<evidence type="ECO:0000313" key="13">
    <source>
        <dbReference type="Proteomes" id="UP000238730"/>
    </source>
</evidence>
<feature type="transmembrane region" description="Helical" evidence="10">
    <location>
        <begin position="147"/>
        <end position="168"/>
    </location>
</feature>
<organism evidence="12 13">
    <name type="scientific">Photobacterium angustum</name>
    <dbReference type="NCBI Taxonomy" id="661"/>
    <lineage>
        <taxon>Bacteria</taxon>
        <taxon>Pseudomonadati</taxon>
        <taxon>Pseudomonadota</taxon>
        <taxon>Gammaproteobacteria</taxon>
        <taxon>Vibrionales</taxon>
        <taxon>Vibrionaceae</taxon>
        <taxon>Photobacterium</taxon>
    </lineage>
</organism>
<keyword evidence="5" id="KW-0378">Hydrolase</keyword>
<dbReference type="CDD" id="cd01610">
    <property type="entry name" value="PAP2_like"/>
    <property type="match status" value="1"/>
</dbReference>
<comment type="subcellular location">
    <subcellularLocation>
        <location evidence="1">Cell membrane</location>
        <topology evidence="1">Multi-pass membrane protein</topology>
    </subcellularLocation>
</comment>
<accession>A0A2S7VV19</accession>
<comment type="catalytic activity">
    <reaction evidence="9">
        <text>di-trans,octa-cis-undecaprenyl diphosphate + H2O = di-trans,octa-cis-undecaprenyl phosphate + phosphate + H(+)</text>
        <dbReference type="Rhea" id="RHEA:28094"/>
        <dbReference type="ChEBI" id="CHEBI:15377"/>
        <dbReference type="ChEBI" id="CHEBI:15378"/>
        <dbReference type="ChEBI" id="CHEBI:43474"/>
        <dbReference type="ChEBI" id="CHEBI:58405"/>
        <dbReference type="ChEBI" id="CHEBI:60392"/>
        <dbReference type="EC" id="3.6.1.27"/>
    </reaction>
</comment>
<dbReference type="SUPFAM" id="SSF48317">
    <property type="entry name" value="Acid phosphatase/Vanadium-dependent haloperoxidase"/>
    <property type="match status" value="1"/>
</dbReference>
<comment type="caution">
    <text evidence="12">The sequence shown here is derived from an EMBL/GenBank/DDBJ whole genome shotgun (WGS) entry which is preliminary data.</text>
</comment>
<evidence type="ECO:0000256" key="3">
    <source>
        <dbReference type="ARBA" id="ARBA00022475"/>
    </source>
</evidence>
<feature type="domain" description="Phosphatidic acid phosphatase type 2/haloperoxidase" evidence="11">
    <location>
        <begin position="61"/>
        <end position="166"/>
    </location>
</feature>
<reference evidence="12 13" key="1">
    <citation type="submission" date="2016-12" db="EMBL/GenBank/DDBJ databases">
        <title>Diversity of luminous bacteria.</title>
        <authorList>
            <person name="Yoshizawa S."/>
            <person name="Kogure K."/>
        </authorList>
    </citation>
    <scope>NUCLEOTIDE SEQUENCE [LARGE SCALE GENOMIC DNA]</scope>
    <source>
        <strain evidence="12 13">LC1-200</strain>
    </source>
</reference>
<dbReference type="EC" id="3.6.1.27" evidence="2"/>
<feature type="transmembrane region" description="Helical" evidence="10">
    <location>
        <begin position="61"/>
        <end position="79"/>
    </location>
</feature>
<evidence type="ECO:0000259" key="11">
    <source>
        <dbReference type="SMART" id="SM00014"/>
    </source>
</evidence>
<evidence type="ECO:0000256" key="10">
    <source>
        <dbReference type="SAM" id="Phobius"/>
    </source>
</evidence>
<keyword evidence="4 10" id="KW-0812">Transmembrane</keyword>
<dbReference type="EMBL" id="MSCJ01000001">
    <property type="protein sequence ID" value="PQJ65959.1"/>
    <property type="molecule type" value="Genomic_DNA"/>
</dbReference>
<dbReference type="PANTHER" id="PTHR14969:SF62">
    <property type="entry name" value="DECAPRENYLPHOSPHORYL-5-PHOSPHORIBOSE PHOSPHATASE RV3807C-RELATED"/>
    <property type="match status" value="1"/>
</dbReference>
<dbReference type="GO" id="GO:0050380">
    <property type="term" value="F:undecaprenyl-diphosphatase activity"/>
    <property type="evidence" value="ECO:0007669"/>
    <property type="project" value="UniProtKB-EC"/>
</dbReference>
<keyword evidence="7 10" id="KW-0472">Membrane</keyword>
<dbReference type="Pfam" id="PF01569">
    <property type="entry name" value="PAP2"/>
    <property type="match status" value="1"/>
</dbReference>
<evidence type="ECO:0000256" key="7">
    <source>
        <dbReference type="ARBA" id="ARBA00023136"/>
    </source>
</evidence>
<dbReference type="PANTHER" id="PTHR14969">
    <property type="entry name" value="SPHINGOSINE-1-PHOSPHATE PHOSPHOHYDROLASE"/>
    <property type="match status" value="1"/>
</dbReference>
<dbReference type="RefSeq" id="WP_105059431.1">
    <property type="nucleotide sequence ID" value="NZ_MSCJ01000001.1"/>
</dbReference>
<dbReference type="SMART" id="SM00014">
    <property type="entry name" value="acidPPc"/>
    <property type="match status" value="1"/>
</dbReference>
<evidence type="ECO:0000256" key="4">
    <source>
        <dbReference type="ARBA" id="ARBA00022692"/>
    </source>
</evidence>
<evidence type="ECO:0000313" key="12">
    <source>
        <dbReference type="EMBL" id="PQJ65959.1"/>
    </source>
</evidence>
<keyword evidence="6 10" id="KW-1133">Transmembrane helix</keyword>
<evidence type="ECO:0000256" key="1">
    <source>
        <dbReference type="ARBA" id="ARBA00004651"/>
    </source>
</evidence>
<sequence>MTLLTPIQRFDYAFSTLCLCHRFNIPLAKISRIVSRTGDGHLYAMIGFLVWWGDQQQGGDFIFYGLLMFLIELPLYWLLKNSFKRSRPVSLPSFIKPSDRYSLPSGHTAAAFMMAALISSFYPSCSEMVWLWASCIGFSRVLLGVHYLSDIVAGALLGFACFELAGFIL</sequence>
<dbReference type="Proteomes" id="UP000238730">
    <property type="component" value="Unassembled WGS sequence"/>
</dbReference>
<evidence type="ECO:0000256" key="6">
    <source>
        <dbReference type="ARBA" id="ARBA00022989"/>
    </source>
</evidence>
<feature type="transmembrane region" description="Helical" evidence="10">
    <location>
        <begin position="100"/>
        <end position="122"/>
    </location>
</feature>
<name>A0A2S7VV19_PHOAN</name>
<dbReference type="OrthoDB" id="9780507at2"/>
<dbReference type="GO" id="GO:0005886">
    <property type="term" value="C:plasma membrane"/>
    <property type="evidence" value="ECO:0007669"/>
    <property type="project" value="UniProtKB-SubCell"/>
</dbReference>
<evidence type="ECO:0000256" key="5">
    <source>
        <dbReference type="ARBA" id="ARBA00022801"/>
    </source>
</evidence>
<evidence type="ECO:0000256" key="8">
    <source>
        <dbReference type="ARBA" id="ARBA00032707"/>
    </source>
</evidence>
<evidence type="ECO:0000256" key="9">
    <source>
        <dbReference type="ARBA" id="ARBA00047594"/>
    </source>
</evidence>
<evidence type="ECO:0000256" key="2">
    <source>
        <dbReference type="ARBA" id="ARBA00012374"/>
    </source>
</evidence>
<dbReference type="InterPro" id="IPR036938">
    <property type="entry name" value="PAP2/HPO_sf"/>
</dbReference>
<dbReference type="AlphaFoldDB" id="A0A2S7VV19"/>
<gene>
    <name evidence="12" type="ORF">BTO08_00215</name>
</gene>
<proteinExistence type="predicted"/>
<keyword evidence="3" id="KW-1003">Cell membrane</keyword>
<protein>
    <recommendedName>
        <fullName evidence="2">undecaprenyl-diphosphate phosphatase</fullName>
        <ecNumber evidence="2">3.6.1.27</ecNumber>
    </recommendedName>
    <alternativeName>
        <fullName evidence="8">Undecaprenyl pyrophosphate phosphatase</fullName>
    </alternativeName>
</protein>
<dbReference type="Gene3D" id="1.20.144.10">
    <property type="entry name" value="Phosphatidic acid phosphatase type 2/haloperoxidase"/>
    <property type="match status" value="1"/>
</dbReference>